<dbReference type="STRING" id="405436.SAMN05444365_104262"/>
<accession>A0A1H3P0R0</accession>
<evidence type="ECO:0000256" key="1">
    <source>
        <dbReference type="ARBA" id="ARBA00004141"/>
    </source>
</evidence>
<evidence type="ECO:0000256" key="2">
    <source>
        <dbReference type="ARBA" id="ARBA00022692"/>
    </source>
</evidence>
<protein>
    <submittedName>
        <fullName evidence="6">DoxX-like family protein</fullName>
    </submittedName>
</protein>
<dbReference type="InterPro" id="IPR032808">
    <property type="entry name" value="DoxX"/>
</dbReference>
<evidence type="ECO:0000256" key="5">
    <source>
        <dbReference type="SAM" id="Phobius"/>
    </source>
</evidence>
<dbReference type="RefSeq" id="WP_091556296.1">
    <property type="nucleotide sequence ID" value="NZ_FNPH01000004.1"/>
</dbReference>
<dbReference type="GO" id="GO:0016020">
    <property type="term" value="C:membrane"/>
    <property type="evidence" value="ECO:0007669"/>
    <property type="project" value="UniProtKB-SubCell"/>
</dbReference>
<evidence type="ECO:0000313" key="7">
    <source>
        <dbReference type="Proteomes" id="UP000242415"/>
    </source>
</evidence>
<reference evidence="7" key="1">
    <citation type="submission" date="2016-10" db="EMBL/GenBank/DDBJ databases">
        <authorList>
            <person name="Varghese N."/>
            <person name="Submissions S."/>
        </authorList>
    </citation>
    <scope>NUCLEOTIDE SEQUENCE [LARGE SCALE GENOMIC DNA]</scope>
    <source>
        <strain evidence="7">DSM 45245</strain>
    </source>
</reference>
<comment type="subcellular location">
    <subcellularLocation>
        <location evidence="1">Membrane</location>
        <topology evidence="1">Multi-pass membrane protein</topology>
    </subcellularLocation>
</comment>
<gene>
    <name evidence="6" type="ORF">SAMN05444365_104262</name>
</gene>
<proteinExistence type="predicted"/>
<keyword evidence="7" id="KW-1185">Reference proteome</keyword>
<dbReference type="Pfam" id="PF13564">
    <property type="entry name" value="DoxX_2"/>
    <property type="match status" value="1"/>
</dbReference>
<organism evidence="6 7">
    <name type="scientific">Micromonospora pattaloongensis</name>
    <dbReference type="NCBI Taxonomy" id="405436"/>
    <lineage>
        <taxon>Bacteria</taxon>
        <taxon>Bacillati</taxon>
        <taxon>Actinomycetota</taxon>
        <taxon>Actinomycetes</taxon>
        <taxon>Micromonosporales</taxon>
        <taxon>Micromonosporaceae</taxon>
        <taxon>Micromonospora</taxon>
    </lineage>
</organism>
<feature type="transmembrane region" description="Helical" evidence="5">
    <location>
        <begin position="55"/>
        <end position="88"/>
    </location>
</feature>
<evidence type="ECO:0000256" key="4">
    <source>
        <dbReference type="ARBA" id="ARBA00023136"/>
    </source>
</evidence>
<feature type="transmembrane region" description="Helical" evidence="5">
    <location>
        <begin position="100"/>
        <end position="118"/>
    </location>
</feature>
<dbReference type="AlphaFoldDB" id="A0A1H3P0R0"/>
<evidence type="ECO:0000313" key="6">
    <source>
        <dbReference type="EMBL" id="SDY94620.1"/>
    </source>
</evidence>
<keyword evidence="4 5" id="KW-0472">Membrane</keyword>
<name>A0A1H3P0R0_9ACTN</name>
<dbReference type="Proteomes" id="UP000242415">
    <property type="component" value="Unassembled WGS sequence"/>
</dbReference>
<evidence type="ECO:0000256" key="3">
    <source>
        <dbReference type="ARBA" id="ARBA00022989"/>
    </source>
</evidence>
<keyword evidence="2 5" id="KW-0812">Transmembrane</keyword>
<dbReference type="EMBL" id="FNPH01000004">
    <property type="protein sequence ID" value="SDY94620.1"/>
    <property type="molecule type" value="Genomic_DNA"/>
</dbReference>
<dbReference type="OrthoDB" id="3790625at2"/>
<sequence length="123" mass="12673">MNTVLWVLQILLAVAFGLAGLMKSTQPAAKLAPKMPYVEDFSAGTTRAIGVLELLAALGLILPAATGIAVILTPLAAAGLVIVMIGAVVVHARRAEWGNVPVNLVLLAAAAVVAWGRFGPYSF</sequence>
<keyword evidence="3 5" id="KW-1133">Transmembrane helix</keyword>